<evidence type="ECO:0000313" key="2">
    <source>
        <dbReference type="EMBL" id="MYM20808.1"/>
    </source>
</evidence>
<dbReference type="Proteomes" id="UP000469215">
    <property type="component" value="Unassembled WGS sequence"/>
</dbReference>
<evidence type="ECO:0000313" key="3">
    <source>
        <dbReference type="Proteomes" id="UP000469215"/>
    </source>
</evidence>
<name>A0A6N9H9S6_9MICO</name>
<reference evidence="2 3" key="1">
    <citation type="submission" date="2020-01" db="EMBL/GenBank/DDBJ databases">
        <authorList>
            <person name="Deng T."/>
        </authorList>
    </citation>
    <scope>NUCLEOTIDE SEQUENCE [LARGE SCALE GENOMIC DNA]</scope>
    <source>
        <strain evidence="2 3">5221</strain>
    </source>
</reference>
<evidence type="ECO:0000259" key="1">
    <source>
        <dbReference type="PROSITE" id="PS51186"/>
    </source>
</evidence>
<gene>
    <name evidence="2" type="ORF">GSY69_12760</name>
</gene>
<keyword evidence="2" id="KW-0808">Transferase</keyword>
<dbReference type="EMBL" id="WWEQ01000079">
    <property type="protein sequence ID" value="MYM20808.1"/>
    <property type="molecule type" value="Genomic_DNA"/>
</dbReference>
<keyword evidence="3" id="KW-1185">Reference proteome</keyword>
<dbReference type="AlphaFoldDB" id="A0A6N9H9S6"/>
<dbReference type="Pfam" id="PF00583">
    <property type="entry name" value="Acetyltransf_1"/>
    <property type="match status" value="1"/>
</dbReference>
<dbReference type="PANTHER" id="PTHR43072:SF60">
    <property type="entry name" value="L-2,4-DIAMINOBUTYRIC ACID ACETYLTRANSFERASE"/>
    <property type="match status" value="1"/>
</dbReference>
<accession>A0A6N9H9S6</accession>
<comment type="caution">
    <text evidence="2">The sequence shown here is derived from an EMBL/GenBank/DDBJ whole genome shotgun (WGS) entry which is preliminary data.</text>
</comment>
<dbReference type="PANTHER" id="PTHR43072">
    <property type="entry name" value="N-ACETYLTRANSFERASE"/>
    <property type="match status" value="1"/>
</dbReference>
<dbReference type="CDD" id="cd04301">
    <property type="entry name" value="NAT_SF"/>
    <property type="match status" value="1"/>
</dbReference>
<dbReference type="InterPro" id="IPR016181">
    <property type="entry name" value="Acyl_CoA_acyltransferase"/>
</dbReference>
<dbReference type="RefSeq" id="WP_160954220.1">
    <property type="nucleotide sequence ID" value="NZ_WWEQ01000079.1"/>
</dbReference>
<dbReference type="InterPro" id="IPR000182">
    <property type="entry name" value="GNAT_dom"/>
</dbReference>
<dbReference type="Gene3D" id="3.40.630.30">
    <property type="match status" value="1"/>
</dbReference>
<protein>
    <submittedName>
        <fullName evidence="2">GNAT family N-acetyltransferase</fullName>
    </submittedName>
</protein>
<dbReference type="PROSITE" id="PS51186">
    <property type="entry name" value="GNAT"/>
    <property type="match status" value="1"/>
</dbReference>
<dbReference type="SUPFAM" id="SSF55729">
    <property type="entry name" value="Acyl-CoA N-acyltransferases (Nat)"/>
    <property type="match status" value="1"/>
</dbReference>
<sequence>MTTPRPGQRLVIRYGADGQTTDALGTVAAADDQRVIMDTGRGRVEIPVAAIEVVHEMPPAPTQPGRLHRVVSPEDLRRISAAVWLPADAVWLNADNLRAEASESASDVQSGWLLRAAHGVSQRANSALPLTAPGIEPAEALDIAQRWYADRSLPPAVQIFSTVEGALAPSCEPLGAIFRERGFAPSGPTLALTADAKEAAGSAEVPAGLAIVVSDDAHRPHFDAWGRPADGEGSEGHADFAALIRSPERFTIVSAIAEHPDGSKSLVGTVRLAIAQKWGVVSNLVIDEALRRRGAGRALVQAAASLAARQGVRSLMAEVEGANAPSLGLFSQLGFAEHHRYWFARRS</sequence>
<feature type="domain" description="N-acetyltransferase" evidence="1">
    <location>
        <begin position="209"/>
        <end position="347"/>
    </location>
</feature>
<organism evidence="2 3">
    <name type="scientific">Brevibacterium rongguiense</name>
    <dbReference type="NCBI Taxonomy" id="2695267"/>
    <lineage>
        <taxon>Bacteria</taxon>
        <taxon>Bacillati</taxon>
        <taxon>Actinomycetota</taxon>
        <taxon>Actinomycetes</taxon>
        <taxon>Micrococcales</taxon>
        <taxon>Brevibacteriaceae</taxon>
        <taxon>Brevibacterium</taxon>
    </lineage>
</organism>
<proteinExistence type="predicted"/>
<dbReference type="Pfam" id="PF24553">
    <property type="entry name" value="Rv0428c_C"/>
    <property type="match status" value="1"/>
</dbReference>
<dbReference type="InterPro" id="IPR056935">
    <property type="entry name" value="Rv0428c-like_C"/>
</dbReference>
<dbReference type="GO" id="GO:0016747">
    <property type="term" value="F:acyltransferase activity, transferring groups other than amino-acyl groups"/>
    <property type="evidence" value="ECO:0007669"/>
    <property type="project" value="InterPro"/>
</dbReference>